<feature type="compositionally biased region" description="Low complexity" evidence="1">
    <location>
        <begin position="178"/>
        <end position="188"/>
    </location>
</feature>
<feature type="region of interest" description="Disordered" evidence="1">
    <location>
        <begin position="141"/>
        <end position="287"/>
    </location>
</feature>
<evidence type="ECO:0000256" key="1">
    <source>
        <dbReference type="SAM" id="MobiDB-lite"/>
    </source>
</evidence>
<accession>A0A182FJH8</accession>
<feature type="compositionally biased region" description="Basic and acidic residues" evidence="1">
    <location>
        <begin position="394"/>
        <end position="408"/>
    </location>
</feature>
<evidence type="ECO:0000313" key="3">
    <source>
        <dbReference type="Proteomes" id="UP000069272"/>
    </source>
</evidence>
<feature type="region of interest" description="Disordered" evidence="1">
    <location>
        <begin position="390"/>
        <end position="413"/>
    </location>
</feature>
<dbReference type="AlphaFoldDB" id="A0A182FJH8"/>
<feature type="compositionally biased region" description="Low complexity" evidence="1">
    <location>
        <begin position="268"/>
        <end position="279"/>
    </location>
</feature>
<feature type="region of interest" description="Disordered" evidence="1">
    <location>
        <begin position="324"/>
        <end position="366"/>
    </location>
</feature>
<evidence type="ECO:0000313" key="2">
    <source>
        <dbReference type="EnsemblMetazoa" id="AALB006673-PA"/>
    </source>
</evidence>
<organism evidence="2 3">
    <name type="scientific">Anopheles albimanus</name>
    <name type="common">New world malaria mosquito</name>
    <dbReference type="NCBI Taxonomy" id="7167"/>
    <lineage>
        <taxon>Eukaryota</taxon>
        <taxon>Metazoa</taxon>
        <taxon>Ecdysozoa</taxon>
        <taxon>Arthropoda</taxon>
        <taxon>Hexapoda</taxon>
        <taxon>Insecta</taxon>
        <taxon>Pterygota</taxon>
        <taxon>Neoptera</taxon>
        <taxon>Endopterygota</taxon>
        <taxon>Diptera</taxon>
        <taxon>Nematocera</taxon>
        <taxon>Culicoidea</taxon>
        <taxon>Culicidae</taxon>
        <taxon>Anophelinae</taxon>
        <taxon>Anopheles</taxon>
    </lineage>
</organism>
<dbReference type="VEuPathDB" id="VectorBase:AALB006673"/>
<dbReference type="EnsemblMetazoa" id="AALB006673-RA">
    <property type="protein sequence ID" value="AALB006673-PA"/>
    <property type="gene ID" value="AALB006673"/>
</dbReference>
<feature type="compositionally biased region" description="Low complexity" evidence="1">
    <location>
        <begin position="327"/>
        <end position="346"/>
    </location>
</feature>
<reference evidence="2" key="2">
    <citation type="submission" date="2022-08" db="UniProtKB">
        <authorList>
            <consortium name="EnsemblMetazoa"/>
        </authorList>
    </citation>
    <scope>IDENTIFICATION</scope>
    <source>
        <strain evidence="2">STECLA/ALBI9_A</strain>
    </source>
</reference>
<feature type="compositionally biased region" description="Basic and acidic residues" evidence="1">
    <location>
        <begin position="227"/>
        <end position="242"/>
    </location>
</feature>
<proteinExistence type="predicted"/>
<sequence length="461" mass="48660">MLLVSRMLRRFSPSLSVRMKLLLMTAVLCGALAIALGVPVPAANPEPEPVAAANPEPAAKPKTDIELMKIPLDGDQELDVITLVNSEDQRINERNKRTIGILRELFPSISQIVDQKIQMITSYLFRTIGPILLRSGLGLGGGTGGAAGDRGSSSSDDDDDDFNFDDDDDDTDSDSKKPSSSSSSSGGPKVSISLPTFPPSNDGDDDEESGTSTTTAKGPAPVAPRLGGEDSKQDEERNEVRKRATTAAPEEEEKAERIDLLAAGQLDPTTSLPPTTTVTAGVASETESNLITTNEDVNTLDTLDLAGLSDTLNAIRVARATAEEKAASSNDQNAAESSANSSSLDELTLDSEGTDEDRNKRFLSFGGSSGGGGSGNFLFDIIRLVSGSSGTEQSDEKAHSPDDHDLGKGDGYTEGIPGPVTRLFVLANRGLSNLIQDLILRIAQTSERVVNFKARLITSLI</sequence>
<keyword evidence="3" id="KW-1185">Reference proteome</keyword>
<reference evidence="2 3" key="1">
    <citation type="journal article" date="2017" name="G3 (Bethesda)">
        <title>The Physical Genome Mapping of Anopheles albimanus Corrected Scaffold Misassemblies and Identified Interarm Rearrangements in Genus Anopheles.</title>
        <authorList>
            <person name="Artemov G.N."/>
            <person name="Peery A.N."/>
            <person name="Jiang X."/>
            <person name="Tu Z."/>
            <person name="Stegniy V.N."/>
            <person name="Sharakhova M.V."/>
            <person name="Sharakhov I.V."/>
        </authorList>
    </citation>
    <scope>NUCLEOTIDE SEQUENCE [LARGE SCALE GENOMIC DNA]</scope>
    <source>
        <strain evidence="2 3">ALBI9_A</strain>
    </source>
</reference>
<feature type="compositionally biased region" description="Acidic residues" evidence="1">
    <location>
        <begin position="155"/>
        <end position="172"/>
    </location>
</feature>
<name>A0A182FJH8_ANOAL</name>
<protein>
    <submittedName>
        <fullName evidence="2">Uncharacterized protein</fullName>
    </submittedName>
</protein>
<dbReference type="VEuPathDB" id="VectorBase:AALB20_037754"/>
<dbReference type="Proteomes" id="UP000069272">
    <property type="component" value="Chromosome X"/>
</dbReference>